<feature type="transmembrane region" description="Helical" evidence="6">
    <location>
        <begin position="352"/>
        <end position="379"/>
    </location>
</feature>
<comment type="subcellular location">
    <subcellularLocation>
        <location evidence="1">Cell membrane</location>
        <topology evidence="1">Multi-pass membrane protein</topology>
    </subcellularLocation>
</comment>
<evidence type="ECO:0000256" key="6">
    <source>
        <dbReference type="SAM" id="Phobius"/>
    </source>
</evidence>
<sequence length="814" mass="90712">MFQNYLKIAWRNLLKHRLYSAIKIGGFACSIAACILITLYIIHEISYDKSYPDGERIYRIIARFNDNGEIKKGVSFQAPLSKAIKADFPQVETVGRILPNSLFYGAGSNQVSIEDNPTSVYEEGFTYMDQELLDMLQLPMAFGDRSKALKHPYTLVMTKSKADKYFPGKNPVGKIVYLNNDKSKPYTIKGVIEDLPSTSHLKPFSFLLTLNGVVFYPGEQDNWGATNYPTYIKLRKGTDVAQFEKILTKEILTKYVIPTMQQAGNVRANEMEKNLRLSLQPVRNIHLYSADIHDYPQMQRGDIKFVWLFGGIAAFILLIACINFVNLSTAKSANRAKEVGLRKVVGSYRSGLIAQFLAESTLYSILSFLIGLLLAWLLLPLFNTLSGKELGFPWSSWQLIPVVLCSALFVGLLAGIYPSFYLSGFRPIAVLKGDLSQGTRNPVLRNGLVVFQFATSITLIIDTLIINNQMNFILDKKIGFDKDQVMVLQGTSTLGDQINVLKEELQKLPQVKSASVSDFLPVRLEGVKRNGNTFWKEGKITEEAGTGGQFWEIDENYLSTLGMKLLSGRNFSKDMATDSQSVIINQKLAKELGLKNPVGARITNGRVFTVIGVVEDFNFESLKDEVEGLCMALSNSPTMLAVKVNGKDMSTAVQAIGAVWKKFSPDQAMRYTFLDEGYANMYMDVKRTGNIFTSFAALAIFIACLGLFGLAAFTTEQRTKEIGIRKVLGASVNGIVQLLTKDFLRLVFVAIVIASPLAWWAMNKWLQDFAYRIEIKWWVFAIAGSAAIVIAILTVSFQAIKAALANPTKSLRSE</sequence>
<proteinExistence type="predicted"/>
<feature type="transmembrane region" description="Helical" evidence="6">
    <location>
        <begin position="743"/>
        <end position="762"/>
    </location>
</feature>
<keyword evidence="3 6" id="KW-0812">Transmembrane</keyword>
<feature type="domain" description="MacB-like periplasmic core" evidence="8">
    <location>
        <begin position="21"/>
        <end position="248"/>
    </location>
</feature>
<dbReference type="PROSITE" id="PS51257">
    <property type="entry name" value="PROKAR_LIPOPROTEIN"/>
    <property type="match status" value="1"/>
</dbReference>
<dbReference type="PANTHER" id="PTHR30572:SF18">
    <property type="entry name" value="ABC-TYPE MACROLIDE FAMILY EXPORT SYSTEM PERMEASE COMPONENT 2"/>
    <property type="match status" value="1"/>
</dbReference>
<keyword evidence="5 6" id="KW-0472">Membrane</keyword>
<feature type="transmembrane region" description="Helical" evidence="6">
    <location>
        <begin position="691"/>
        <end position="713"/>
    </location>
</feature>
<keyword evidence="4 6" id="KW-1133">Transmembrane helix</keyword>
<comment type="caution">
    <text evidence="9">The sequence shown here is derived from an EMBL/GenBank/DDBJ whole genome shotgun (WGS) entry which is preliminary data.</text>
</comment>
<dbReference type="Pfam" id="PF12704">
    <property type="entry name" value="MacB_PCD"/>
    <property type="match status" value="2"/>
</dbReference>
<feature type="transmembrane region" description="Helical" evidence="6">
    <location>
        <begin position="443"/>
        <end position="466"/>
    </location>
</feature>
<evidence type="ECO:0000259" key="7">
    <source>
        <dbReference type="Pfam" id="PF02687"/>
    </source>
</evidence>
<dbReference type="InterPro" id="IPR025857">
    <property type="entry name" value="MacB_PCD"/>
</dbReference>
<accession>A0ABV6HEI4</accession>
<feature type="transmembrane region" description="Helical" evidence="6">
    <location>
        <begin position="777"/>
        <end position="800"/>
    </location>
</feature>
<feature type="transmembrane region" description="Helical" evidence="6">
    <location>
        <begin position="21"/>
        <end position="42"/>
    </location>
</feature>
<evidence type="ECO:0000313" key="9">
    <source>
        <dbReference type="EMBL" id="MFC0317304.1"/>
    </source>
</evidence>
<evidence type="ECO:0000259" key="8">
    <source>
        <dbReference type="Pfam" id="PF12704"/>
    </source>
</evidence>
<evidence type="ECO:0000256" key="4">
    <source>
        <dbReference type="ARBA" id="ARBA00022989"/>
    </source>
</evidence>
<feature type="transmembrane region" description="Helical" evidence="6">
    <location>
        <begin position="399"/>
        <end position="422"/>
    </location>
</feature>
<feature type="domain" description="ABC3 transporter permease C-terminal" evidence="7">
    <location>
        <begin position="694"/>
        <end position="803"/>
    </location>
</feature>
<dbReference type="EMBL" id="JBHLWO010000001">
    <property type="protein sequence ID" value="MFC0317304.1"/>
    <property type="molecule type" value="Genomic_DNA"/>
</dbReference>
<feature type="domain" description="MacB-like periplasmic core" evidence="8">
    <location>
        <begin position="498"/>
        <end position="654"/>
    </location>
</feature>
<evidence type="ECO:0000313" key="10">
    <source>
        <dbReference type="Proteomes" id="UP001589774"/>
    </source>
</evidence>
<dbReference type="InterPro" id="IPR050250">
    <property type="entry name" value="Macrolide_Exporter_MacB"/>
</dbReference>
<evidence type="ECO:0000256" key="5">
    <source>
        <dbReference type="ARBA" id="ARBA00023136"/>
    </source>
</evidence>
<evidence type="ECO:0000256" key="2">
    <source>
        <dbReference type="ARBA" id="ARBA00022475"/>
    </source>
</evidence>
<feature type="transmembrane region" description="Helical" evidence="6">
    <location>
        <begin position="305"/>
        <end position="327"/>
    </location>
</feature>
<gene>
    <name evidence="9" type="ORF">ACFFI0_03240</name>
</gene>
<dbReference type="RefSeq" id="WP_377476703.1">
    <property type="nucleotide sequence ID" value="NZ_JBHLWO010000001.1"/>
</dbReference>
<protein>
    <submittedName>
        <fullName evidence="9">ABC transporter permease</fullName>
    </submittedName>
</protein>
<name>A0ABV6HEI4_9SPHI</name>
<dbReference type="InterPro" id="IPR003838">
    <property type="entry name" value="ABC3_permease_C"/>
</dbReference>
<feature type="domain" description="ABC3 transporter permease C-terminal" evidence="7">
    <location>
        <begin position="312"/>
        <end position="423"/>
    </location>
</feature>
<keyword evidence="10" id="KW-1185">Reference proteome</keyword>
<organism evidence="9 10">
    <name type="scientific">Olivibacter oleidegradans</name>
    <dbReference type="NCBI Taxonomy" id="760123"/>
    <lineage>
        <taxon>Bacteria</taxon>
        <taxon>Pseudomonadati</taxon>
        <taxon>Bacteroidota</taxon>
        <taxon>Sphingobacteriia</taxon>
        <taxon>Sphingobacteriales</taxon>
        <taxon>Sphingobacteriaceae</taxon>
        <taxon>Olivibacter</taxon>
    </lineage>
</organism>
<evidence type="ECO:0000256" key="1">
    <source>
        <dbReference type="ARBA" id="ARBA00004651"/>
    </source>
</evidence>
<dbReference type="Proteomes" id="UP001589774">
    <property type="component" value="Unassembled WGS sequence"/>
</dbReference>
<evidence type="ECO:0000256" key="3">
    <source>
        <dbReference type="ARBA" id="ARBA00022692"/>
    </source>
</evidence>
<reference evidence="9 10" key="1">
    <citation type="submission" date="2024-09" db="EMBL/GenBank/DDBJ databases">
        <authorList>
            <person name="Sun Q."/>
            <person name="Mori K."/>
        </authorList>
    </citation>
    <scope>NUCLEOTIDE SEQUENCE [LARGE SCALE GENOMIC DNA]</scope>
    <source>
        <strain evidence="9 10">CCM 7765</strain>
    </source>
</reference>
<dbReference type="Pfam" id="PF02687">
    <property type="entry name" value="FtsX"/>
    <property type="match status" value="2"/>
</dbReference>
<dbReference type="PANTHER" id="PTHR30572">
    <property type="entry name" value="MEMBRANE COMPONENT OF TRANSPORTER-RELATED"/>
    <property type="match status" value="1"/>
</dbReference>
<keyword evidence="2" id="KW-1003">Cell membrane</keyword>